<evidence type="ECO:0000259" key="4">
    <source>
        <dbReference type="Pfam" id="PF07804"/>
    </source>
</evidence>
<keyword evidence="3" id="KW-0418">Kinase</keyword>
<evidence type="ECO:0000256" key="1">
    <source>
        <dbReference type="ARBA" id="ARBA00010164"/>
    </source>
</evidence>
<dbReference type="EMBL" id="JBHRSV010000020">
    <property type="protein sequence ID" value="MFC2926628.1"/>
    <property type="molecule type" value="Genomic_DNA"/>
</dbReference>
<evidence type="ECO:0000256" key="3">
    <source>
        <dbReference type="ARBA" id="ARBA00022777"/>
    </source>
</evidence>
<name>A0ABV6ZZ28_9PROT</name>
<dbReference type="NCBIfam" id="TIGR03071">
    <property type="entry name" value="couple_hipA"/>
    <property type="match status" value="1"/>
</dbReference>
<evidence type="ECO:0000313" key="6">
    <source>
        <dbReference type="EMBL" id="MFC2926628.1"/>
    </source>
</evidence>
<protein>
    <submittedName>
        <fullName evidence="6">Type II toxin-antitoxin system HipA family toxin</fullName>
    </submittedName>
</protein>
<dbReference type="InterPro" id="IPR012893">
    <property type="entry name" value="HipA-like_C"/>
</dbReference>
<keyword evidence="7" id="KW-1185">Reference proteome</keyword>
<dbReference type="Pfam" id="PF07804">
    <property type="entry name" value="HipA_C"/>
    <property type="match status" value="1"/>
</dbReference>
<dbReference type="InterPro" id="IPR017508">
    <property type="entry name" value="HipA_N1"/>
</dbReference>
<comment type="caution">
    <text evidence="6">The sequence shown here is derived from an EMBL/GenBank/DDBJ whole genome shotgun (WGS) entry which is preliminary data.</text>
</comment>
<accession>A0ABV6ZZ28</accession>
<gene>
    <name evidence="6" type="ORF">ACFOOR_10975</name>
</gene>
<dbReference type="Proteomes" id="UP001595379">
    <property type="component" value="Unassembled WGS sequence"/>
</dbReference>
<feature type="domain" description="HipA N-terminal subdomain 1" evidence="5">
    <location>
        <begin position="3"/>
        <end position="99"/>
    </location>
</feature>
<dbReference type="CDD" id="cd17793">
    <property type="entry name" value="HipA"/>
    <property type="match status" value="1"/>
</dbReference>
<evidence type="ECO:0000259" key="5">
    <source>
        <dbReference type="Pfam" id="PF13657"/>
    </source>
</evidence>
<comment type="similarity">
    <text evidence="1">Belongs to the HipA Ser/Thr kinase family.</text>
</comment>
<reference evidence="7" key="1">
    <citation type="journal article" date="2019" name="Int. J. Syst. Evol. Microbiol.">
        <title>The Global Catalogue of Microorganisms (GCM) 10K type strain sequencing project: providing services to taxonomists for standard genome sequencing and annotation.</title>
        <authorList>
            <consortium name="The Broad Institute Genomics Platform"/>
            <consortium name="The Broad Institute Genome Sequencing Center for Infectious Disease"/>
            <person name="Wu L."/>
            <person name="Ma J."/>
        </authorList>
    </citation>
    <scope>NUCLEOTIDE SEQUENCE [LARGE SCALE GENOMIC DNA]</scope>
    <source>
        <strain evidence="7">KCTC 52487</strain>
    </source>
</reference>
<sequence length="413" mass="45710">MMLDVYLHTRLVGHLTDTGRGLTFRYAVDWLEHRECFPISQSLPLSADEQDEGLSTGWFWNLLPEDDQLRVFASRLGLHPGEIFALLRRMGRETAGALCIGGPEHPGRYLLRSPAELAEDIAGLPARPLHAGEDEVTLSLAGAQSKMAVALFDDRIHLPQNGAASTHILKPDSQRLYASVENEALCMRLAKAVGVDTPNVQLGIAEGYRYLLIERYDRKRREDGFVDRLHQEDSAQALGIPPTRKYEASGGPGLSALFALIDAASTQLVEDRLALLDRVIFNAAVGNTDAHAKNFSFMISPDGHRLAPLYDVLSAGMYHGITENLAMKIGSARSRRYIFKEDWQEFANQAGLGPAATLRQVDRLCRKILEHLPATADELIQDPAARPDAVRLFSNAIQEQTERTLRNAQLGRS</sequence>
<feature type="domain" description="HipA-like C-terminal" evidence="4">
    <location>
        <begin position="138"/>
        <end position="370"/>
    </location>
</feature>
<evidence type="ECO:0000313" key="7">
    <source>
        <dbReference type="Proteomes" id="UP001595379"/>
    </source>
</evidence>
<evidence type="ECO:0000256" key="2">
    <source>
        <dbReference type="ARBA" id="ARBA00022679"/>
    </source>
</evidence>
<dbReference type="PANTHER" id="PTHR37419:SF1">
    <property type="entry name" value="SERINE_THREONINE-PROTEIN KINASE TOXIN HIPA"/>
    <property type="match status" value="1"/>
</dbReference>
<keyword evidence="2" id="KW-0808">Transferase</keyword>
<proteinExistence type="inferred from homology"/>
<dbReference type="InterPro" id="IPR052028">
    <property type="entry name" value="HipA_Ser/Thr_kinase"/>
</dbReference>
<organism evidence="6 7">
    <name type="scientific">Hyphobacterium vulgare</name>
    <dbReference type="NCBI Taxonomy" id="1736751"/>
    <lineage>
        <taxon>Bacteria</taxon>
        <taxon>Pseudomonadati</taxon>
        <taxon>Pseudomonadota</taxon>
        <taxon>Alphaproteobacteria</taxon>
        <taxon>Maricaulales</taxon>
        <taxon>Maricaulaceae</taxon>
        <taxon>Hyphobacterium</taxon>
    </lineage>
</organism>
<dbReference type="Pfam" id="PF13657">
    <property type="entry name" value="Couple_hipA"/>
    <property type="match status" value="1"/>
</dbReference>
<dbReference type="Gene3D" id="1.10.1070.20">
    <property type="match status" value="1"/>
</dbReference>
<dbReference type="PANTHER" id="PTHR37419">
    <property type="entry name" value="SERINE/THREONINE-PROTEIN KINASE TOXIN HIPA"/>
    <property type="match status" value="1"/>
</dbReference>
<dbReference type="RefSeq" id="WP_343164734.1">
    <property type="nucleotide sequence ID" value="NZ_JBHRSV010000020.1"/>
</dbReference>